<evidence type="ECO:0000256" key="1">
    <source>
        <dbReference type="SAM" id="Phobius"/>
    </source>
</evidence>
<accession>A0A2W5RJJ4</accession>
<feature type="transmembrane region" description="Helical" evidence="1">
    <location>
        <begin position="113"/>
        <end position="131"/>
    </location>
</feature>
<keyword evidence="1" id="KW-0812">Transmembrane</keyword>
<reference evidence="2 3" key="1">
    <citation type="submission" date="2017-08" db="EMBL/GenBank/DDBJ databases">
        <title>Infants hospitalized years apart are colonized by the same room-sourced microbial strains.</title>
        <authorList>
            <person name="Brooks B."/>
            <person name="Olm M.R."/>
            <person name="Firek B.A."/>
            <person name="Baker R."/>
            <person name="Thomas B.C."/>
            <person name="Morowitz M.J."/>
            <person name="Banfield J.F."/>
        </authorList>
    </citation>
    <scope>NUCLEOTIDE SEQUENCE [LARGE SCALE GENOMIC DNA]</scope>
    <source>
        <strain evidence="2">S2_005_003_R2_41</strain>
    </source>
</reference>
<dbReference type="EMBL" id="QFPP01000360">
    <property type="protein sequence ID" value="PZQ67283.1"/>
    <property type="molecule type" value="Genomic_DNA"/>
</dbReference>
<dbReference type="AlphaFoldDB" id="A0A2W5RJJ4"/>
<proteinExistence type="predicted"/>
<evidence type="ECO:0000313" key="3">
    <source>
        <dbReference type="Proteomes" id="UP000249135"/>
    </source>
</evidence>
<gene>
    <name evidence="2" type="ORF">DI563_21785</name>
</gene>
<organism evidence="2 3">
    <name type="scientific">Variovorax paradoxus</name>
    <dbReference type="NCBI Taxonomy" id="34073"/>
    <lineage>
        <taxon>Bacteria</taxon>
        <taxon>Pseudomonadati</taxon>
        <taxon>Pseudomonadota</taxon>
        <taxon>Betaproteobacteria</taxon>
        <taxon>Burkholderiales</taxon>
        <taxon>Comamonadaceae</taxon>
        <taxon>Variovorax</taxon>
    </lineage>
</organism>
<keyword evidence="1" id="KW-0472">Membrane</keyword>
<protein>
    <submittedName>
        <fullName evidence="2">Uncharacterized protein</fullName>
    </submittedName>
</protein>
<name>A0A2W5RJJ4_VARPD</name>
<evidence type="ECO:0000313" key="2">
    <source>
        <dbReference type="EMBL" id="PZQ67283.1"/>
    </source>
</evidence>
<comment type="caution">
    <text evidence="2">The sequence shown here is derived from an EMBL/GenBank/DDBJ whole genome shotgun (WGS) entry which is preliminary data.</text>
</comment>
<sequence length="141" mass="14772">MHPLPPDARAAVRRGDLMKAIELTRAATGMDLGASMQAVVAHATEEGVQGPDAFDQLLAGDAASPAPEAARVRHLSVTTTTTTVNGRTVSRTVSSSGDPHSPDAWDHRHRGRAIGVAAAVVVAVIAIGLLYELARGFLYQR</sequence>
<keyword evidence="1" id="KW-1133">Transmembrane helix</keyword>
<dbReference type="Proteomes" id="UP000249135">
    <property type="component" value="Unassembled WGS sequence"/>
</dbReference>